<dbReference type="RefSeq" id="WP_033521771.1">
    <property type="nucleotide sequence ID" value="NZ_CAMGZS010000020.1"/>
</dbReference>
<evidence type="ECO:0000256" key="1">
    <source>
        <dbReference type="ARBA" id="ARBA00022741"/>
    </source>
</evidence>
<dbReference type="PROSITE" id="PS50901">
    <property type="entry name" value="FTSK"/>
    <property type="match status" value="1"/>
</dbReference>
<dbReference type="AlphaFoldDB" id="A0A087BKU1"/>
<evidence type="ECO:0000313" key="6">
    <source>
        <dbReference type="EMBL" id="KFI71641.1"/>
    </source>
</evidence>
<keyword evidence="6" id="KW-0131">Cell cycle</keyword>
<dbReference type="SMART" id="SM00382">
    <property type="entry name" value="AAA"/>
    <property type="match status" value="2"/>
</dbReference>
<proteinExistence type="predicted"/>
<keyword evidence="7" id="KW-1185">Reference proteome</keyword>
<dbReference type="PANTHER" id="PTHR22683">
    <property type="entry name" value="SPORULATION PROTEIN RELATED"/>
    <property type="match status" value="1"/>
</dbReference>
<reference evidence="6 7" key="1">
    <citation type="submission" date="2014-03" db="EMBL/GenBank/DDBJ databases">
        <title>Genomics of Bifidobacteria.</title>
        <authorList>
            <person name="Ventura M."/>
            <person name="Milani C."/>
            <person name="Lugli G.A."/>
        </authorList>
    </citation>
    <scope>NUCLEOTIDE SEQUENCE [LARGE SCALE GENOMIC DNA]</scope>
    <source>
        <strain evidence="6 7">LMG 11341</strain>
    </source>
</reference>
<name>A0A087BKU1_9BIFI</name>
<evidence type="ECO:0000313" key="7">
    <source>
        <dbReference type="Proteomes" id="UP000029060"/>
    </source>
</evidence>
<dbReference type="Gene3D" id="3.40.50.300">
    <property type="entry name" value="P-loop containing nucleotide triphosphate hydrolases"/>
    <property type="match status" value="1"/>
</dbReference>
<dbReference type="eggNOG" id="COG1674">
    <property type="taxonomic scope" value="Bacteria"/>
</dbReference>
<feature type="binding site" evidence="3">
    <location>
        <begin position="149"/>
        <end position="156"/>
    </location>
    <ligand>
        <name>ATP</name>
        <dbReference type="ChEBI" id="CHEBI:30616"/>
    </ligand>
</feature>
<dbReference type="InterPro" id="IPR027417">
    <property type="entry name" value="P-loop_NTPase"/>
</dbReference>
<dbReference type="InterPro" id="IPR050206">
    <property type="entry name" value="FtsK/SpoIIIE/SftA"/>
</dbReference>
<dbReference type="InterPro" id="IPR003593">
    <property type="entry name" value="AAA+_ATPase"/>
</dbReference>
<keyword evidence="6" id="KW-0132">Cell division</keyword>
<dbReference type="InterPro" id="IPR002543">
    <property type="entry name" value="FtsK_dom"/>
</dbReference>
<feature type="domain" description="FtsK" evidence="5">
    <location>
        <begin position="131"/>
        <end position="314"/>
    </location>
</feature>
<dbReference type="CDD" id="cd01127">
    <property type="entry name" value="TrwB_TraG_TraD_VirD4"/>
    <property type="match status" value="1"/>
</dbReference>
<accession>A0A087BKU1</accession>
<dbReference type="STRING" id="78345.BMERY_1154"/>
<sequence length="632" mass="67294">MLVMVAPMTGQLMLIAMMVAFRQWMFAAMMVPSMLGCMASLALARLQRSDGMDGNTDDPEGFPRHAVPSGGSSAADFGGADDAAVLQRLASVDLETLLELRRETDPLPWRTVARQWLLPFSMSVPVGMAQHDAVRLDLSRQGPHALVAGTTGSGKSVLLQSWCLAMAVRNPPDRLQFVFLDFKGGTAFRPLERLPHCVGNVCDLDLQHAVRALHALDVELKRRERLVAERRAHDVAALRSAPPRLVVVVDEFHALREQLPDVVNRIVRIASLGRSLGMHVIACTQHPVGQVSSEMKANMTLGLCLRVRDAMQSVEILGSGRAAGIPPSLPGVVYCNDGEGVEAWRCAAARDITRMVDAVGLAARYHGTVPPPALFSVPLPRTVARLPALPASSDISRGIPFALADDGVTLHTAILPLDHGNIGVIGPQGRGKTTLLGQIAGQIAGRLCDDASDAVTVRWTRRGAIGYETHTLSGWCDEDADMADAGAGTGSNGGPGSNGDSGSNNVHGSGSAHAHAGMPQASPRLVWLVDDADPLFDPFCADPLGVQLREALADHGTLVVFAVESSRHVRIPEQCAVRVVFPTADKATDQMNGIPAALWLSFDAESLTLPGRAVFIDRARVVPVQCPFGDSS</sequence>
<evidence type="ECO:0000256" key="3">
    <source>
        <dbReference type="PROSITE-ProRule" id="PRU00289"/>
    </source>
</evidence>
<dbReference type="Pfam" id="PF01580">
    <property type="entry name" value="FtsK_SpoIIIE"/>
    <property type="match status" value="1"/>
</dbReference>
<comment type="caution">
    <text evidence="6">The sequence shown here is derived from an EMBL/GenBank/DDBJ whole genome shotgun (WGS) entry which is preliminary data.</text>
</comment>
<feature type="region of interest" description="Disordered" evidence="4">
    <location>
        <begin position="486"/>
        <end position="517"/>
    </location>
</feature>
<evidence type="ECO:0000256" key="2">
    <source>
        <dbReference type="ARBA" id="ARBA00022840"/>
    </source>
</evidence>
<evidence type="ECO:0000259" key="5">
    <source>
        <dbReference type="PROSITE" id="PS50901"/>
    </source>
</evidence>
<dbReference type="EMBL" id="JGZC01000001">
    <property type="protein sequence ID" value="KFI71641.1"/>
    <property type="molecule type" value="Genomic_DNA"/>
</dbReference>
<dbReference type="GO" id="GO:0003677">
    <property type="term" value="F:DNA binding"/>
    <property type="evidence" value="ECO:0007669"/>
    <property type="project" value="InterPro"/>
</dbReference>
<dbReference type="SUPFAM" id="SSF52540">
    <property type="entry name" value="P-loop containing nucleoside triphosphate hydrolases"/>
    <property type="match status" value="2"/>
</dbReference>
<evidence type="ECO:0000256" key="4">
    <source>
        <dbReference type="SAM" id="MobiDB-lite"/>
    </source>
</evidence>
<keyword evidence="2 3" id="KW-0067">ATP-binding</keyword>
<dbReference type="Proteomes" id="UP000029060">
    <property type="component" value="Unassembled WGS sequence"/>
</dbReference>
<protein>
    <submittedName>
        <fullName evidence="6">Cell division protein FtsK/SpoIIIE</fullName>
    </submittedName>
</protein>
<organism evidence="6 7">
    <name type="scientific">Bifidobacterium merycicum</name>
    <dbReference type="NCBI Taxonomy" id="78345"/>
    <lineage>
        <taxon>Bacteria</taxon>
        <taxon>Bacillati</taxon>
        <taxon>Actinomycetota</taxon>
        <taxon>Actinomycetes</taxon>
        <taxon>Bifidobacteriales</taxon>
        <taxon>Bifidobacteriaceae</taxon>
        <taxon>Bifidobacterium</taxon>
    </lineage>
</organism>
<keyword evidence="1 3" id="KW-0547">Nucleotide-binding</keyword>
<gene>
    <name evidence="6" type="ORF">BMERY_1154</name>
</gene>
<dbReference type="GO" id="GO:0005524">
    <property type="term" value="F:ATP binding"/>
    <property type="evidence" value="ECO:0007669"/>
    <property type="project" value="UniProtKB-UniRule"/>
</dbReference>
<dbReference type="PANTHER" id="PTHR22683:SF1">
    <property type="entry name" value="TYPE VII SECRETION SYSTEM PROTEIN ESSC"/>
    <property type="match status" value="1"/>
</dbReference>
<feature type="region of interest" description="Disordered" evidence="4">
    <location>
        <begin position="50"/>
        <end position="74"/>
    </location>
</feature>
<feature type="compositionally biased region" description="Gly residues" evidence="4">
    <location>
        <begin position="487"/>
        <end position="499"/>
    </location>
</feature>
<feature type="compositionally biased region" description="Low complexity" evidence="4">
    <location>
        <begin position="500"/>
        <end position="511"/>
    </location>
</feature>
<dbReference type="GO" id="GO:0051301">
    <property type="term" value="P:cell division"/>
    <property type="evidence" value="ECO:0007669"/>
    <property type="project" value="UniProtKB-KW"/>
</dbReference>